<sequence length="137" mass="14952">MAAHGLLGACLLMGGYCIDDRWIFLERDLRPSRPEGESKLIPHHLSAEATDQSYDLMPSRDLGQYAVQFTTRTRAARFAIPSAINSSMAARALRGDPTCGGHTRPVGLVGEIAASINAGQLIWAFFRDPRLPDHFGS</sequence>
<protein>
    <submittedName>
        <fullName evidence="1">Uncharacterized protein</fullName>
    </submittedName>
</protein>
<accession>A0ABU6B540</accession>
<dbReference type="Proteomes" id="UP001348098">
    <property type="component" value="Unassembled WGS sequence"/>
</dbReference>
<name>A0ABU6B540_9NOCA</name>
<gene>
    <name evidence="1" type="ORF">U3653_32165</name>
</gene>
<reference evidence="1 2" key="1">
    <citation type="submission" date="2023-12" db="EMBL/GenBank/DDBJ databases">
        <title>novel species in genus Nocarida.</title>
        <authorList>
            <person name="Li Z."/>
        </authorList>
    </citation>
    <scope>NUCLEOTIDE SEQUENCE [LARGE SCALE GENOMIC DNA]</scope>
    <source>
        <strain evidence="1 2">CDC186</strain>
    </source>
</reference>
<evidence type="ECO:0000313" key="1">
    <source>
        <dbReference type="EMBL" id="MEB3514702.1"/>
    </source>
</evidence>
<keyword evidence="2" id="KW-1185">Reference proteome</keyword>
<proteinExistence type="predicted"/>
<organism evidence="1 2">
    <name type="scientific">Nocardia implantans</name>
    <dbReference type="NCBI Taxonomy" id="3108168"/>
    <lineage>
        <taxon>Bacteria</taxon>
        <taxon>Bacillati</taxon>
        <taxon>Actinomycetota</taxon>
        <taxon>Actinomycetes</taxon>
        <taxon>Mycobacteriales</taxon>
        <taxon>Nocardiaceae</taxon>
        <taxon>Nocardia</taxon>
    </lineage>
</organism>
<evidence type="ECO:0000313" key="2">
    <source>
        <dbReference type="Proteomes" id="UP001348098"/>
    </source>
</evidence>
<dbReference type="EMBL" id="JAYKYQ010000021">
    <property type="protein sequence ID" value="MEB3514702.1"/>
    <property type="molecule type" value="Genomic_DNA"/>
</dbReference>
<comment type="caution">
    <text evidence="1">The sequence shown here is derived from an EMBL/GenBank/DDBJ whole genome shotgun (WGS) entry which is preliminary data.</text>
</comment>